<feature type="signal peptide" evidence="1">
    <location>
        <begin position="1"/>
        <end position="25"/>
    </location>
</feature>
<sequence length="436" mass="48219">MKNKIRNLFIATSVSISILTTISQAQDSKIDLTTHGRLSLGYFGNNGAFTGNNNAPGLFGLNAHIMANFGLNENWNVGMGAAGIWNVWALFPFNNIGINSNGDVSDIYVAYKNGGFKLVAGRYNVDKGKTIIRTTDFLNGPLQGVSLQWIPDNVSAFRMWFSYINSFLDNGFLPGRIGSELASLAPYFSSGKIKLGGEVFVLGADYNKSLGKTKHRIFFAPWILLNTKAPATNPTTTVKLDPLFQIGVKGRLRYEVNEAWESFTTGNGVFQYGNGLTPNTTADDILGFFIIDEELKYTRKRTNQEGKQYVDYSISMGAGFRGIFGNQNARFFTINDRNRFYGRFLNGANYNVGNTLTFYIFGKMQHRFFEVQALLGAGTYSELSLTGFYKAYRQKRLSDEGSVLGFDIGAGYSFASSSVETVAGNHGFMLFGKLSY</sequence>
<evidence type="ECO:0000256" key="1">
    <source>
        <dbReference type="SAM" id="SignalP"/>
    </source>
</evidence>
<evidence type="ECO:0000313" key="3">
    <source>
        <dbReference type="Proteomes" id="UP000255139"/>
    </source>
</evidence>
<evidence type="ECO:0008006" key="4">
    <source>
        <dbReference type="Google" id="ProtNLM"/>
    </source>
</evidence>
<dbReference type="AlphaFoldDB" id="A0A099TYD9"/>
<evidence type="ECO:0000313" key="2">
    <source>
        <dbReference type="EMBL" id="STQ85911.1"/>
    </source>
</evidence>
<gene>
    <name evidence="2" type="ORF">NCTC12714_00700</name>
</gene>
<proteinExistence type="predicted"/>
<dbReference type="RefSeq" id="WP_034558661.1">
    <property type="nucleotide sequence ID" value="NZ_FZML01000005.1"/>
</dbReference>
<dbReference type="EMBL" id="UGJE01000002">
    <property type="protein sequence ID" value="STQ85911.1"/>
    <property type="molecule type" value="Genomic_DNA"/>
</dbReference>
<keyword evidence="3" id="KW-1185">Reference proteome</keyword>
<reference evidence="2 3" key="1">
    <citation type="submission" date="2018-06" db="EMBL/GenBank/DDBJ databases">
        <authorList>
            <consortium name="Pathogen Informatics"/>
            <person name="Doyle S."/>
        </authorList>
    </citation>
    <scope>NUCLEOTIDE SEQUENCE [LARGE SCALE GENOMIC DNA]</scope>
    <source>
        <strain evidence="2 3">NCTC12714</strain>
    </source>
</reference>
<feature type="chain" id="PRO_5030003203" description="Outer membrane protein" evidence="1">
    <location>
        <begin position="26"/>
        <end position="436"/>
    </location>
</feature>
<protein>
    <recommendedName>
        <fullName evidence="4">Outer membrane protein</fullName>
    </recommendedName>
</protein>
<keyword evidence="1" id="KW-0732">Signal</keyword>
<dbReference type="Proteomes" id="UP000255139">
    <property type="component" value="Unassembled WGS sequence"/>
</dbReference>
<name>A0A099TYD9_9HELI</name>
<accession>A0A099TYD9</accession>
<organism evidence="2 3">
    <name type="scientific">Helicobacter muridarum</name>
    <dbReference type="NCBI Taxonomy" id="216"/>
    <lineage>
        <taxon>Bacteria</taxon>
        <taxon>Pseudomonadati</taxon>
        <taxon>Campylobacterota</taxon>
        <taxon>Epsilonproteobacteria</taxon>
        <taxon>Campylobacterales</taxon>
        <taxon>Helicobacteraceae</taxon>
        <taxon>Helicobacter</taxon>
    </lineage>
</organism>